<evidence type="ECO:0000256" key="1">
    <source>
        <dbReference type="SAM" id="MobiDB-lite"/>
    </source>
</evidence>
<proteinExistence type="predicted"/>
<keyword evidence="3" id="KW-1185">Reference proteome</keyword>
<accession>A0A660KSC2</accession>
<evidence type="ECO:0000313" key="3">
    <source>
        <dbReference type="Proteomes" id="UP000327013"/>
    </source>
</evidence>
<sequence length="84" mass="9465">MTANISGREFEQEEDLRIATLLFGRRINSCPSGKFLVSVLDQNSFVRTEKLLLVQKLSERSPSHIPRLIGGSSTWGDPHIPQEE</sequence>
<dbReference type="AlphaFoldDB" id="A0A660KSC2"/>
<reference evidence="2 3" key="1">
    <citation type="submission" date="2019-06" db="EMBL/GenBank/DDBJ databases">
        <title>A chromosomal-level reference genome of Carpinus fangiana (Coryloideae, Betulaceae).</title>
        <authorList>
            <person name="Yang X."/>
            <person name="Wang Z."/>
            <person name="Zhang L."/>
            <person name="Hao G."/>
            <person name="Liu J."/>
            <person name="Yang Y."/>
        </authorList>
    </citation>
    <scope>NUCLEOTIDE SEQUENCE [LARGE SCALE GENOMIC DNA]</scope>
    <source>
        <strain evidence="2">Cfa_2016G</strain>
        <tissue evidence="2">Leaf</tissue>
    </source>
</reference>
<protein>
    <submittedName>
        <fullName evidence="2">Uncharacterized protein</fullName>
    </submittedName>
</protein>
<name>A0A660KSC2_9ROSI</name>
<dbReference type="Proteomes" id="UP000327013">
    <property type="component" value="Chromosome 4"/>
</dbReference>
<organism evidence="2 3">
    <name type="scientific">Carpinus fangiana</name>
    <dbReference type="NCBI Taxonomy" id="176857"/>
    <lineage>
        <taxon>Eukaryota</taxon>
        <taxon>Viridiplantae</taxon>
        <taxon>Streptophyta</taxon>
        <taxon>Embryophyta</taxon>
        <taxon>Tracheophyta</taxon>
        <taxon>Spermatophyta</taxon>
        <taxon>Magnoliopsida</taxon>
        <taxon>eudicotyledons</taxon>
        <taxon>Gunneridae</taxon>
        <taxon>Pentapetalae</taxon>
        <taxon>rosids</taxon>
        <taxon>fabids</taxon>
        <taxon>Fagales</taxon>
        <taxon>Betulaceae</taxon>
        <taxon>Carpinus</taxon>
    </lineage>
</organism>
<gene>
    <name evidence="2" type="ORF">FH972_011113</name>
</gene>
<dbReference type="EMBL" id="CM017324">
    <property type="protein sequence ID" value="KAE8038620.1"/>
    <property type="molecule type" value="Genomic_DNA"/>
</dbReference>
<feature type="region of interest" description="Disordered" evidence="1">
    <location>
        <begin position="64"/>
        <end position="84"/>
    </location>
</feature>
<evidence type="ECO:0000313" key="2">
    <source>
        <dbReference type="EMBL" id="KAE8038620.1"/>
    </source>
</evidence>